<evidence type="ECO:0000313" key="2">
    <source>
        <dbReference type="EMBL" id="KAK9701310.1"/>
    </source>
</evidence>
<evidence type="ECO:0000313" key="3">
    <source>
        <dbReference type="Proteomes" id="UP001458880"/>
    </source>
</evidence>
<dbReference type="EMBL" id="JASPKY010000416">
    <property type="protein sequence ID" value="KAK9701310.1"/>
    <property type="molecule type" value="Genomic_DNA"/>
</dbReference>
<organism evidence="2 3">
    <name type="scientific">Popillia japonica</name>
    <name type="common">Japanese beetle</name>
    <dbReference type="NCBI Taxonomy" id="7064"/>
    <lineage>
        <taxon>Eukaryota</taxon>
        <taxon>Metazoa</taxon>
        <taxon>Ecdysozoa</taxon>
        <taxon>Arthropoda</taxon>
        <taxon>Hexapoda</taxon>
        <taxon>Insecta</taxon>
        <taxon>Pterygota</taxon>
        <taxon>Neoptera</taxon>
        <taxon>Endopterygota</taxon>
        <taxon>Coleoptera</taxon>
        <taxon>Polyphaga</taxon>
        <taxon>Scarabaeiformia</taxon>
        <taxon>Scarabaeidae</taxon>
        <taxon>Rutelinae</taxon>
        <taxon>Popillia</taxon>
    </lineage>
</organism>
<comment type="caution">
    <text evidence="2">The sequence shown here is derived from an EMBL/GenBank/DDBJ whole genome shotgun (WGS) entry which is preliminary data.</text>
</comment>
<reference evidence="2 3" key="1">
    <citation type="journal article" date="2024" name="BMC Genomics">
        <title>De novo assembly and annotation of Popillia japonica's genome with initial clues to its potential as an invasive pest.</title>
        <authorList>
            <person name="Cucini C."/>
            <person name="Boschi S."/>
            <person name="Funari R."/>
            <person name="Cardaioli E."/>
            <person name="Iannotti N."/>
            <person name="Marturano G."/>
            <person name="Paoli F."/>
            <person name="Bruttini M."/>
            <person name="Carapelli A."/>
            <person name="Frati F."/>
            <person name="Nardi F."/>
        </authorList>
    </citation>
    <scope>NUCLEOTIDE SEQUENCE [LARGE SCALE GENOMIC DNA]</scope>
    <source>
        <strain evidence="2">DMR45628</strain>
    </source>
</reference>
<feature type="region of interest" description="Disordered" evidence="1">
    <location>
        <begin position="1"/>
        <end position="32"/>
    </location>
</feature>
<keyword evidence="3" id="KW-1185">Reference proteome</keyword>
<dbReference type="AlphaFoldDB" id="A0AAW1JDF7"/>
<name>A0AAW1JDF7_POPJA</name>
<dbReference type="Proteomes" id="UP001458880">
    <property type="component" value="Unassembled WGS sequence"/>
</dbReference>
<evidence type="ECO:0000256" key="1">
    <source>
        <dbReference type="SAM" id="MobiDB-lite"/>
    </source>
</evidence>
<accession>A0AAW1JDF7</accession>
<feature type="compositionally biased region" description="Polar residues" evidence="1">
    <location>
        <begin position="20"/>
        <end position="29"/>
    </location>
</feature>
<proteinExistence type="predicted"/>
<protein>
    <submittedName>
        <fullName evidence="2">Uncharacterized protein</fullName>
    </submittedName>
</protein>
<sequence>MLNQGVRPLAAASPVRRNMSRPNAVSSKANPPLAPIAMESTLQTTGIAAAFLGLEQPGLPQVSVLRLAPILRLPLAIHMVRPRPVGGEPRRSHPLRRPLRPPRRCFASHPVGAPLACVSQSHVAWGKSLQTTTSMYCWALCRTCSPTLAKSRQL</sequence>
<gene>
    <name evidence="2" type="ORF">QE152_g30677</name>
</gene>